<dbReference type="SUPFAM" id="SSF46689">
    <property type="entry name" value="Homeodomain-like"/>
    <property type="match status" value="2"/>
</dbReference>
<comment type="caution">
    <text evidence="5">The sequence shown here is derived from an EMBL/GenBank/DDBJ whole genome shotgun (WGS) entry which is preliminary data.</text>
</comment>
<dbReference type="InterPro" id="IPR018060">
    <property type="entry name" value="HTH_AraC"/>
</dbReference>
<dbReference type="InterPro" id="IPR050204">
    <property type="entry name" value="AraC_XylS_family_regulators"/>
</dbReference>
<protein>
    <submittedName>
        <fullName evidence="5">AraC family transcriptional regulator</fullName>
    </submittedName>
</protein>
<evidence type="ECO:0000256" key="1">
    <source>
        <dbReference type="ARBA" id="ARBA00023015"/>
    </source>
</evidence>
<feature type="domain" description="HTH araC/xylS-type" evidence="4">
    <location>
        <begin position="203"/>
        <end position="301"/>
    </location>
</feature>
<dbReference type="PROSITE" id="PS00041">
    <property type="entry name" value="HTH_ARAC_FAMILY_1"/>
    <property type="match status" value="1"/>
</dbReference>
<evidence type="ECO:0000313" key="6">
    <source>
        <dbReference type="Proteomes" id="UP000295341"/>
    </source>
</evidence>
<keyword evidence="3" id="KW-0804">Transcription</keyword>
<proteinExistence type="predicted"/>
<dbReference type="SMART" id="SM00342">
    <property type="entry name" value="HTH_ARAC"/>
    <property type="match status" value="1"/>
</dbReference>
<accession>A0A4R7P0V8</accession>
<keyword evidence="1" id="KW-0805">Transcription regulation</keyword>
<dbReference type="PRINTS" id="PR00032">
    <property type="entry name" value="HTHARAC"/>
</dbReference>
<evidence type="ECO:0000313" key="5">
    <source>
        <dbReference type="EMBL" id="TDU26922.1"/>
    </source>
</evidence>
<dbReference type="GO" id="GO:0003700">
    <property type="term" value="F:DNA-binding transcription factor activity"/>
    <property type="evidence" value="ECO:0007669"/>
    <property type="project" value="InterPro"/>
</dbReference>
<keyword evidence="6" id="KW-1185">Reference proteome</keyword>
<dbReference type="PANTHER" id="PTHR46796">
    <property type="entry name" value="HTH-TYPE TRANSCRIPTIONAL ACTIVATOR RHAS-RELATED"/>
    <property type="match status" value="1"/>
</dbReference>
<dbReference type="AlphaFoldDB" id="A0A4R7P0V8"/>
<dbReference type="RefSeq" id="WP_133883078.1">
    <property type="nucleotide sequence ID" value="NZ_MWIN01000009.1"/>
</dbReference>
<dbReference type="OrthoDB" id="5740883at2"/>
<dbReference type="PANTHER" id="PTHR46796:SF6">
    <property type="entry name" value="ARAC SUBFAMILY"/>
    <property type="match status" value="1"/>
</dbReference>
<dbReference type="InterPro" id="IPR009057">
    <property type="entry name" value="Homeodomain-like_sf"/>
</dbReference>
<name>A0A4R7P0V8_9GAMM</name>
<dbReference type="Pfam" id="PF12833">
    <property type="entry name" value="HTH_18"/>
    <property type="match status" value="1"/>
</dbReference>
<gene>
    <name evidence="5" type="ORF">DFR24_3954</name>
</gene>
<dbReference type="Proteomes" id="UP000295341">
    <property type="component" value="Unassembled WGS sequence"/>
</dbReference>
<organism evidence="5 6">
    <name type="scientific">Panacagrimonas perspica</name>
    <dbReference type="NCBI Taxonomy" id="381431"/>
    <lineage>
        <taxon>Bacteria</taxon>
        <taxon>Pseudomonadati</taxon>
        <taxon>Pseudomonadota</taxon>
        <taxon>Gammaproteobacteria</taxon>
        <taxon>Nevskiales</taxon>
        <taxon>Nevskiaceae</taxon>
        <taxon>Panacagrimonas</taxon>
    </lineage>
</organism>
<dbReference type="InterPro" id="IPR018062">
    <property type="entry name" value="HTH_AraC-typ_CS"/>
</dbReference>
<reference evidence="5 6" key="1">
    <citation type="submission" date="2019-03" db="EMBL/GenBank/DDBJ databases">
        <title>Genomic Encyclopedia of Type Strains, Phase IV (KMG-IV): sequencing the most valuable type-strain genomes for metagenomic binning, comparative biology and taxonomic classification.</title>
        <authorList>
            <person name="Goeker M."/>
        </authorList>
    </citation>
    <scope>NUCLEOTIDE SEQUENCE [LARGE SCALE GENOMIC DNA]</scope>
    <source>
        <strain evidence="5 6">DSM 26377</strain>
    </source>
</reference>
<evidence type="ECO:0000259" key="4">
    <source>
        <dbReference type="PROSITE" id="PS01124"/>
    </source>
</evidence>
<dbReference type="EMBL" id="SOBT01000010">
    <property type="protein sequence ID" value="TDU26922.1"/>
    <property type="molecule type" value="Genomic_DNA"/>
</dbReference>
<sequence length="303" mass="33405">MLSTPAPRPSSGATPARFAATGRSIREAVGFAPELSSESAGWKHVALYGWRGDCREAEFEPFNEPAIVYHVGGAPSVPVKVERRWDRRTHPGLVTIIPAATRIAWDIRGEVHSRSVHLGSAFFSTADGAPVTKPALRFRCGVQDPLLISTIQALEKELRHPSQQGSLYADSICDFMALHLLREDAQGDVLARVPQALSQKRLERVIERIEDSVETGISLQALADEAALGRTCFASAFRNATGLSPHRYLTQRRLIRARDMLLHSDLTLAQIALRCGFSSQAHFTEYFRRDAGVTPRAFRLGPN</sequence>
<dbReference type="InterPro" id="IPR020449">
    <property type="entry name" value="Tscrpt_reg_AraC-type_HTH"/>
</dbReference>
<dbReference type="PROSITE" id="PS01124">
    <property type="entry name" value="HTH_ARAC_FAMILY_2"/>
    <property type="match status" value="1"/>
</dbReference>
<keyword evidence="2" id="KW-0238">DNA-binding</keyword>
<dbReference type="GO" id="GO:0043565">
    <property type="term" value="F:sequence-specific DNA binding"/>
    <property type="evidence" value="ECO:0007669"/>
    <property type="project" value="InterPro"/>
</dbReference>
<evidence type="ECO:0000256" key="3">
    <source>
        <dbReference type="ARBA" id="ARBA00023163"/>
    </source>
</evidence>
<evidence type="ECO:0000256" key="2">
    <source>
        <dbReference type="ARBA" id="ARBA00023125"/>
    </source>
</evidence>
<dbReference type="Gene3D" id="1.10.10.60">
    <property type="entry name" value="Homeodomain-like"/>
    <property type="match status" value="2"/>
</dbReference>